<feature type="coiled-coil region" evidence="1">
    <location>
        <begin position="58"/>
        <end position="85"/>
    </location>
</feature>
<organism evidence="2 3">
    <name type="scientific">Actinorhabdospora filicis</name>
    <dbReference type="NCBI Taxonomy" id="1785913"/>
    <lineage>
        <taxon>Bacteria</taxon>
        <taxon>Bacillati</taxon>
        <taxon>Actinomycetota</taxon>
        <taxon>Actinomycetes</taxon>
        <taxon>Micromonosporales</taxon>
        <taxon>Micromonosporaceae</taxon>
        <taxon>Actinorhabdospora</taxon>
    </lineage>
</organism>
<name>A0A9W6SMB9_9ACTN</name>
<sequence>MAPPSASGDNPFDVHVDRIVAFQPTFERLDARVVTAHNQVSPASAQGLGSFPQAQTIITEHTRLLAELLARLAELKAAIAAANTKTTMLIENYRKAESANQTSVEALMGPLLNVISAVTRKD</sequence>
<keyword evidence="3" id="KW-1185">Reference proteome</keyword>
<evidence type="ECO:0000313" key="3">
    <source>
        <dbReference type="Proteomes" id="UP001165079"/>
    </source>
</evidence>
<keyword evidence="1" id="KW-0175">Coiled coil</keyword>
<dbReference type="RefSeq" id="WP_285662345.1">
    <property type="nucleotide sequence ID" value="NZ_BSTX01000001.1"/>
</dbReference>
<dbReference type="Proteomes" id="UP001165079">
    <property type="component" value="Unassembled WGS sequence"/>
</dbReference>
<accession>A0A9W6SMB9</accession>
<dbReference type="EMBL" id="BSTX01000001">
    <property type="protein sequence ID" value="GLZ77216.1"/>
    <property type="molecule type" value="Genomic_DNA"/>
</dbReference>
<reference evidence="2" key="1">
    <citation type="submission" date="2023-03" db="EMBL/GenBank/DDBJ databases">
        <title>Actinorhabdospora filicis NBRC 111898.</title>
        <authorList>
            <person name="Ichikawa N."/>
            <person name="Sato H."/>
            <person name="Tonouchi N."/>
        </authorList>
    </citation>
    <scope>NUCLEOTIDE SEQUENCE</scope>
    <source>
        <strain evidence="2">NBRC 111898</strain>
    </source>
</reference>
<evidence type="ECO:0000256" key="1">
    <source>
        <dbReference type="SAM" id="Coils"/>
    </source>
</evidence>
<comment type="caution">
    <text evidence="2">The sequence shown here is derived from an EMBL/GenBank/DDBJ whole genome shotgun (WGS) entry which is preliminary data.</text>
</comment>
<evidence type="ECO:0000313" key="2">
    <source>
        <dbReference type="EMBL" id="GLZ77216.1"/>
    </source>
</evidence>
<dbReference type="AlphaFoldDB" id="A0A9W6SMB9"/>
<gene>
    <name evidence="2" type="ORF">Afil01_20230</name>
</gene>
<protein>
    <submittedName>
        <fullName evidence="2">Uncharacterized protein</fullName>
    </submittedName>
</protein>
<proteinExistence type="predicted"/>